<dbReference type="RefSeq" id="WP_111744932.1">
    <property type="nucleotide sequence ID" value="NZ_JBHSQY010000001.1"/>
</dbReference>
<sequence length="219" mass="26388">MPLLKKESLENQVQETEVKIDGLEDNLPKLLKPIKEKKERSYALLSNRTNLVRAIEELKNKISITNKEKNLLEVLKMQELINTHEKEILKIEDELIKPENNVSEKEVKNFRVMFSKEYKLIDQEHNKILEEIDEKLKEVYELFNKKAVIERMGARRNNRMRYVKEVSEVSLNTTTLDLTRSDVFIYKDKNDQYYINHFKENIEKESRKVFREYYDKNLF</sequence>
<proteinExistence type="predicted"/>
<protein>
    <submittedName>
        <fullName evidence="2">Uncharacterized protein</fullName>
    </submittedName>
</protein>
<name>A0A328A845_9STAP</name>
<dbReference type="AlphaFoldDB" id="A0A328A845"/>
<organism evidence="2 3">
    <name type="scientific">Macrococcoides bohemicum</name>
    <dbReference type="NCBI Taxonomy" id="1903056"/>
    <lineage>
        <taxon>Bacteria</taxon>
        <taxon>Bacillati</taxon>
        <taxon>Bacillota</taxon>
        <taxon>Bacilli</taxon>
        <taxon>Bacillales</taxon>
        <taxon>Staphylococcaceae</taxon>
        <taxon>Macrococcoides</taxon>
    </lineage>
</organism>
<dbReference type="Proteomes" id="UP000249579">
    <property type="component" value="Unassembled WGS sequence"/>
</dbReference>
<gene>
    <name evidence="2" type="ORF">BHX94_03030</name>
</gene>
<evidence type="ECO:0000313" key="2">
    <source>
        <dbReference type="EMBL" id="RAK50456.1"/>
    </source>
</evidence>
<reference evidence="2 3" key="1">
    <citation type="journal article" date="2018" name="Front. Microbiol.">
        <title>Description and Comparative Genomics of Macrococcus caseolyticus subsp. hominis subsp. nov., Macrococcus goetzii sp. nov., Macrococcus epidermidis sp. nov., and Macrococcus bohemicus sp. nov., Novel Macrococci From Human Clinical Material With Virulence Potential and Suspected Uptake of Foreign DNA by Natural Transformation.</title>
        <authorList>
            <person name="Maslanova I."/>
            <person name="Wertheimer Z."/>
            <person name="Sedlacek I."/>
            <person name="Svec P."/>
            <person name="Indrakova A."/>
            <person name="Kovarovic V."/>
            <person name="Schumann P."/>
            <person name="Sproer C."/>
            <person name="Kralova S."/>
            <person name="Sedo O."/>
            <person name="Kristofova L."/>
            <person name="Vrbovska V."/>
            <person name="Fuzik T."/>
            <person name="Petras P."/>
            <person name="Zdrahal Z."/>
            <person name="Ruzickova V."/>
            <person name="Doskar J."/>
            <person name="Pantucek R."/>
        </authorList>
    </citation>
    <scope>NUCLEOTIDE SEQUENCE [LARGE SCALE GENOMIC DNA]</scope>
    <source>
        <strain evidence="2 3">03/115</strain>
    </source>
</reference>
<accession>A0A328A845</accession>
<evidence type="ECO:0000313" key="3">
    <source>
        <dbReference type="Proteomes" id="UP000249579"/>
    </source>
</evidence>
<dbReference type="EMBL" id="PZJG01000001">
    <property type="protein sequence ID" value="RAK50456.1"/>
    <property type="molecule type" value="Genomic_DNA"/>
</dbReference>
<evidence type="ECO:0000256" key="1">
    <source>
        <dbReference type="SAM" id="Coils"/>
    </source>
</evidence>
<keyword evidence="1" id="KW-0175">Coiled coil</keyword>
<feature type="coiled-coil region" evidence="1">
    <location>
        <begin position="6"/>
        <end position="94"/>
    </location>
</feature>
<comment type="caution">
    <text evidence="2">The sequence shown here is derived from an EMBL/GenBank/DDBJ whole genome shotgun (WGS) entry which is preliminary data.</text>
</comment>